<organism evidence="3 4">
    <name type="scientific">Phyllostomus discolor</name>
    <name type="common">pale spear-nosed bat</name>
    <dbReference type="NCBI Taxonomy" id="89673"/>
    <lineage>
        <taxon>Eukaryota</taxon>
        <taxon>Metazoa</taxon>
        <taxon>Chordata</taxon>
        <taxon>Craniata</taxon>
        <taxon>Vertebrata</taxon>
        <taxon>Euteleostomi</taxon>
        <taxon>Mammalia</taxon>
        <taxon>Eutheria</taxon>
        <taxon>Laurasiatheria</taxon>
        <taxon>Chiroptera</taxon>
        <taxon>Yangochiroptera</taxon>
        <taxon>Phyllostomidae</taxon>
        <taxon>Phyllostominae</taxon>
        <taxon>Phyllostomus</taxon>
    </lineage>
</organism>
<dbReference type="InterPro" id="IPR003226">
    <property type="entry name" value="MYG1_exonuclease"/>
</dbReference>
<protein>
    <submittedName>
        <fullName evidence="3">Uncharacterized protein</fullName>
    </submittedName>
</protein>
<name>A0A834ANA3_9CHIR</name>
<evidence type="ECO:0000256" key="1">
    <source>
        <dbReference type="ARBA" id="ARBA00010105"/>
    </source>
</evidence>
<evidence type="ECO:0000313" key="4">
    <source>
        <dbReference type="Proteomes" id="UP000664940"/>
    </source>
</evidence>
<evidence type="ECO:0000256" key="2">
    <source>
        <dbReference type="SAM" id="MobiDB-lite"/>
    </source>
</evidence>
<reference evidence="3 4" key="1">
    <citation type="journal article" date="2020" name="Nature">
        <title>Six reference-quality genomes reveal evolution of bat adaptations.</title>
        <authorList>
            <person name="Jebb D."/>
            <person name="Huang Z."/>
            <person name="Pippel M."/>
            <person name="Hughes G.M."/>
            <person name="Lavrichenko K."/>
            <person name="Devanna P."/>
            <person name="Winkler S."/>
            <person name="Jermiin L.S."/>
            <person name="Skirmuntt E.C."/>
            <person name="Katzourakis A."/>
            <person name="Burkitt-Gray L."/>
            <person name="Ray D.A."/>
            <person name="Sullivan K.A.M."/>
            <person name="Roscito J.G."/>
            <person name="Kirilenko B.M."/>
            <person name="Davalos L.M."/>
            <person name="Corthals A.P."/>
            <person name="Power M.L."/>
            <person name="Jones G."/>
            <person name="Ransome R.D."/>
            <person name="Dechmann D.K.N."/>
            <person name="Locatelli A.G."/>
            <person name="Puechmaille S.J."/>
            <person name="Fedrigo O."/>
            <person name="Jarvis E.D."/>
            <person name="Hiller M."/>
            <person name="Vernes S.C."/>
            <person name="Myers E.W."/>
            <person name="Teeling E.C."/>
        </authorList>
    </citation>
    <scope>NUCLEOTIDE SEQUENCE [LARGE SCALE GENOMIC DNA]</scope>
    <source>
        <strain evidence="3">Bat1K_MPI-CBG_1</strain>
    </source>
</reference>
<dbReference type="PANTHER" id="PTHR11215">
    <property type="entry name" value="METAL DEPENDENT HYDROLASE - RELATED"/>
    <property type="match status" value="1"/>
</dbReference>
<feature type="region of interest" description="Disordered" evidence="2">
    <location>
        <begin position="41"/>
        <end position="96"/>
    </location>
</feature>
<dbReference type="EMBL" id="JABVXQ010000003">
    <property type="protein sequence ID" value="KAF6117633.1"/>
    <property type="molecule type" value="Genomic_DNA"/>
</dbReference>
<dbReference type="Pfam" id="PF03690">
    <property type="entry name" value="MYG1_exonuc"/>
    <property type="match status" value="1"/>
</dbReference>
<accession>A0A834ANA3</accession>
<dbReference type="GO" id="GO:0005634">
    <property type="term" value="C:nucleus"/>
    <property type="evidence" value="ECO:0007669"/>
    <property type="project" value="TreeGrafter"/>
</dbReference>
<dbReference type="PANTHER" id="PTHR11215:SF1">
    <property type="entry name" value="MYG1 EXONUCLEASE"/>
    <property type="match status" value="1"/>
</dbReference>
<gene>
    <name evidence="3" type="ORF">HJG60_001652</name>
</gene>
<comment type="caution">
    <text evidence="3">The sequence shown here is derived from an EMBL/GenBank/DDBJ whole genome shotgun (WGS) entry which is preliminary data.</text>
</comment>
<dbReference type="AlphaFoldDB" id="A0A834ANA3"/>
<dbReference type="GO" id="GO:0005737">
    <property type="term" value="C:cytoplasm"/>
    <property type="evidence" value="ECO:0007669"/>
    <property type="project" value="TreeGrafter"/>
</dbReference>
<feature type="compositionally biased region" description="Basic and acidic residues" evidence="2">
    <location>
        <begin position="82"/>
        <end position="95"/>
    </location>
</feature>
<evidence type="ECO:0000313" key="3">
    <source>
        <dbReference type="EMBL" id="KAF6117633.1"/>
    </source>
</evidence>
<sequence length="264" mass="29607">MYENFVEEVDAVDNGISQWEEGEPRYAVTTTLSARVARLNPTWNQPNQDTEVRRAPGGDNEACKTSGEEMRVVDPSNPSKVKRSDQHYGSHDSHDSQAGFKRAMDLVQEEFLQRLHFYQYSWLPARALVEEALAQRFQVDPSGEIIELAKGGCPWKEHLYHLESGLSPPVTITFVIYTDQAGQWRVQCVPKELHSFQSRLPLPESWRGLRDEALDQVSGIPGCIFVHASGFIGGHHTREGALSMARATLAQRPACKPPTSPLIQ</sequence>
<proteinExistence type="inferred from homology"/>
<comment type="similarity">
    <text evidence="1">Belongs to the MYG1 family.</text>
</comment>
<dbReference type="Proteomes" id="UP000664940">
    <property type="component" value="Unassembled WGS sequence"/>
</dbReference>